<evidence type="ECO:0000313" key="3">
    <source>
        <dbReference type="Proteomes" id="UP000033710"/>
    </source>
</evidence>
<gene>
    <name evidence="2" type="ORF">SPSK_02476</name>
</gene>
<dbReference type="Proteomes" id="UP000033710">
    <property type="component" value="Unassembled WGS sequence"/>
</dbReference>
<name>A0A0F2MBN8_SPOSC</name>
<accession>A0A0F2MBN8</accession>
<dbReference type="EMBL" id="AXCR01000006">
    <property type="protein sequence ID" value="KJR86255.1"/>
    <property type="molecule type" value="Genomic_DNA"/>
</dbReference>
<evidence type="ECO:0000313" key="2">
    <source>
        <dbReference type="EMBL" id="KJR86255.1"/>
    </source>
</evidence>
<proteinExistence type="predicted"/>
<sequence length="490" mass="53482">MADELDSSSSADTLVPTPPPVTSTDAPAKLAVDDGATGFPRSQAERISFLSTLARDLPDHYMCTECTALHSATAEECHAKDVAIIENSSYKKGPKVMEAALHAPCQRTAIMASAVDVRIPCESPEDNDAVVTEERYQRALGFMGQASSSKRTSLAGLTHRDVQLTLKRARLLASLDKAEGANKEMGESSGDGGHVTATQRKYRKNGFAEMAADMAMRQDGEKLKSMIADVMKRRQQLTSCLQRALAPIKADCALTRTDRASTSSYPYVQKTTVKYTIVPRIEQARYLLKTTVKMARREVANVSLAICPHLLLNHRKSEVWIDMAREAVDACQDCHASGATKPFALQMAVRHVGEAMAASVRHARHMYNLGGCDVDEMDANECDSDYDLADKETDGKQQPMRRRGSCHRCATDFAVRGLLRADQIMLCVWQDLGGETDVTDVHWQSHVAGTMLPIDKGLGAGETTNLWNDGLTVAHTEGDVRALYEGTSAC</sequence>
<feature type="region of interest" description="Disordered" evidence="1">
    <location>
        <begin position="1"/>
        <end position="28"/>
    </location>
</feature>
<dbReference type="KEGG" id="ssck:SPSK_02476"/>
<protein>
    <submittedName>
        <fullName evidence="2">Uncharacterized protein</fullName>
    </submittedName>
</protein>
<reference evidence="2 3" key="2">
    <citation type="journal article" date="2015" name="Eukaryot. Cell">
        <title>Asexual propagation of a virulent clone complex in a human and feline outbreak of sporotrichosis.</title>
        <authorList>
            <person name="Teixeira Mde M."/>
            <person name="Rodrigues A.M."/>
            <person name="Tsui C.K."/>
            <person name="de Almeida L.G."/>
            <person name="Van Diepeningen A.D."/>
            <person name="van den Ende B.G."/>
            <person name="Fernandes G.F."/>
            <person name="Kano R."/>
            <person name="Hamelin R.C."/>
            <person name="Lopes-Bezerra L.M."/>
            <person name="Vasconcelos A.T."/>
            <person name="de Hoog S."/>
            <person name="de Camargo Z.P."/>
            <person name="Felipe M.S."/>
        </authorList>
    </citation>
    <scope>NUCLEOTIDE SEQUENCE [LARGE SCALE GENOMIC DNA]</scope>
    <source>
        <strain evidence="2 3">1099-18</strain>
    </source>
</reference>
<dbReference type="OrthoDB" id="3766406at2759"/>
<evidence type="ECO:0000256" key="1">
    <source>
        <dbReference type="SAM" id="MobiDB-lite"/>
    </source>
</evidence>
<comment type="caution">
    <text evidence="2">The sequence shown here is derived from an EMBL/GenBank/DDBJ whole genome shotgun (WGS) entry which is preliminary data.</text>
</comment>
<dbReference type="AlphaFoldDB" id="A0A0F2MBN8"/>
<organism evidence="2 3">
    <name type="scientific">Sporothrix schenckii 1099-18</name>
    <dbReference type="NCBI Taxonomy" id="1397361"/>
    <lineage>
        <taxon>Eukaryota</taxon>
        <taxon>Fungi</taxon>
        <taxon>Dikarya</taxon>
        <taxon>Ascomycota</taxon>
        <taxon>Pezizomycotina</taxon>
        <taxon>Sordariomycetes</taxon>
        <taxon>Sordariomycetidae</taxon>
        <taxon>Ophiostomatales</taxon>
        <taxon>Ophiostomataceae</taxon>
        <taxon>Sporothrix</taxon>
    </lineage>
</organism>
<dbReference type="VEuPathDB" id="FungiDB:SPSK_02476"/>
<dbReference type="RefSeq" id="XP_016588931.1">
    <property type="nucleotide sequence ID" value="XM_016729345.1"/>
</dbReference>
<reference evidence="2 3" key="1">
    <citation type="journal article" date="2014" name="BMC Genomics">
        <title>Comparative genomics of the major fungal agents of human and animal Sporotrichosis: Sporothrix schenckii and Sporothrix brasiliensis.</title>
        <authorList>
            <person name="Teixeira M.M."/>
            <person name="de Almeida L.G."/>
            <person name="Kubitschek-Barreira P."/>
            <person name="Alves F.L."/>
            <person name="Kioshima E.S."/>
            <person name="Abadio A.K."/>
            <person name="Fernandes L."/>
            <person name="Derengowski L.S."/>
            <person name="Ferreira K.S."/>
            <person name="Souza R.C."/>
            <person name="Ruiz J.C."/>
            <person name="de Andrade N.C."/>
            <person name="Paes H.C."/>
            <person name="Nicola A.M."/>
            <person name="Albuquerque P."/>
            <person name="Gerber A.L."/>
            <person name="Martins V.P."/>
            <person name="Peconick L.D."/>
            <person name="Neto A.V."/>
            <person name="Chaucanez C.B."/>
            <person name="Silva P.A."/>
            <person name="Cunha O.L."/>
            <person name="de Oliveira F.F."/>
            <person name="dos Santos T.C."/>
            <person name="Barros A.L."/>
            <person name="Soares M.A."/>
            <person name="de Oliveira L.M."/>
            <person name="Marini M.M."/>
            <person name="Villalobos-Duno H."/>
            <person name="Cunha M.M."/>
            <person name="de Hoog S."/>
            <person name="da Silveira J.F."/>
            <person name="Henrissat B."/>
            <person name="Nino-Vega G.A."/>
            <person name="Cisalpino P.S."/>
            <person name="Mora-Montes H.M."/>
            <person name="Almeida S.R."/>
            <person name="Stajich J.E."/>
            <person name="Lopes-Bezerra L.M."/>
            <person name="Vasconcelos A.T."/>
            <person name="Felipe M.S."/>
        </authorList>
    </citation>
    <scope>NUCLEOTIDE SEQUENCE [LARGE SCALE GENOMIC DNA]</scope>
    <source>
        <strain evidence="2 3">1099-18</strain>
    </source>
</reference>
<dbReference type="GeneID" id="27664622"/>